<gene>
    <name evidence="13" type="ORF">H4O18_17540</name>
</gene>
<protein>
    <submittedName>
        <fullName evidence="13">Cation transporter</fullName>
    </submittedName>
</protein>
<dbReference type="InterPro" id="IPR027469">
    <property type="entry name" value="Cation_efflux_TMD_sf"/>
</dbReference>
<dbReference type="EMBL" id="JACLHY010000022">
    <property type="protein sequence ID" value="MBC8769806.1"/>
    <property type="molecule type" value="Genomic_DNA"/>
</dbReference>
<comment type="caution">
    <text evidence="13">The sequence shown here is derived from an EMBL/GenBank/DDBJ whole genome shotgun (WGS) entry which is preliminary data.</text>
</comment>
<feature type="transmembrane region" description="Helical" evidence="11">
    <location>
        <begin position="157"/>
        <end position="175"/>
    </location>
</feature>
<evidence type="ECO:0000256" key="8">
    <source>
        <dbReference type="ARBA" id="ARBA00023018"/>
    </source>
</evidence>
<comment type="subcellular location">
    <subcellularLocation>
        <location evidence="2">Cytoplasmic vesicle</location>
        <location evidence="2">Secretory vesicle</location>
        <location evidence="2">Synaptic vesicle membrane</location>
        <topology evidence="2">Multi-pass membrane protein</topology>
    </subcellularLocation>
    <subcellularLocation>
        <location evidence="1">Early endosome membrane</location>
    </subcellularLocation>
</comment>
<evidence type="ECO:0000256" key="6">
    <source>
        <dbReference type="ARBA" id="ARBA00022833"/>
    </source>
</evidence>
<keyword evidence="6" id="KW-0862">Zinc</keyword>
<reference evidence="13 14" key="1">
    <citation type="submission" date="2020-08" db="EMBL/GenBank/DDBJ databases">
        <title>Arenibacter gaetbuli sp. nov., isolated from a sand dune.</title>
        <authorList>
            <person name="Park S."/>
            <person name="Yoon J.-H."/>
        </authorList>
    </citation>
    <scope>NUCLEOTIDE SEQUENCE [LARGE SCALE GENOMIC DNA]</scope>
    <source>
        <strain evidence="13 14">BSSL-BM3</strain>
    </source>
</reference>
<feature type="domain" description="Cation efflux protein transmembrane" evidence="12">
    <location>
        <begin position="33"/>
        <end position="200"/>
    </location>
</feature>
<evidence type="ECO:0000256" key="5">
    <source>
        <dbReference type="ARBA" id="ARBA00022753"/>
    </source>
</evidence>
<organism evidence="13 14">
    <name type="scientific">Arenibacter arenosicollis</name>
    <dbReference type="NCBI Taxonomy" id="2762274"/>
    <lineage>
        <taxon>Bacteria</taxon>
        <taxon>Pseudomonadati</taxon>
        <taxon>Bacteroidota</taxon>
        <taxon>Flavobacteriia</taxon>
        <taxon>Flavobacteriales</taxon>
        <taxon>Flavobacteriaceae</taxon>
        <taxon>Arenibacter</taxon>
    </lineage>
</organism>
<feature type="transmembrane region" description="Helical" evidence="11">
    <location>
        <begin position="89"/>
        <end position="110"/>
    </location>
</feature>
<comment type="similarity">
    <text evidence="3">Belongs to the TMEM163 family.</text>
</comment>
<evidence type="ECO:0000256" key="11">
    <source>
        <dbReference type="SAM" id="Phobius"/>
    </source>
</evidence>
<evidence type="ECO:0000256" key="1">
    <source>
        <dbReference type="ARBA" id="ARBA00004146"/>
    </source>
</evidence>
<keyword evidence="14" id="KW-1185">Reference proteome</keyword>
<evidence type="ECO:0000313" key="14">
    <source>
        <dbReference type="Proteomes" id="UP000618952"/>
    </source>
</evidence>
<keyword evidence="7 11" id="KW-1133">Transmembrane helix</keyword>
<dbReference type="InterPro" id="IPR026765">
    <property type="entry name" value="Tmem163"/>
</dbReference>
<dbReference type="Gene3D" id="1.20.1510.10">
    <property type="entry name" value="Cation efflux protein transmembrane domain"/>
    <property type="match status" value="1"/>
</dbReference>
<accession>A0ABR7QRJ1</accession>
<keyword evidence="8" id="KW-0770">Synapse</keyword>
<dbReference type="Pfam" id="PF01545">
    <property type="entry name" value="Cation_efflux"/>
    <property type="match status" value="1"/>
</dbReference>
<evidence type="ECO:0000256" key="9">
    <source>
        <dbReference type="ARBA" id="ARBA00023136"/>
    </source>
</evidence>
<dbReference type="SUPFAM" id="SSF161111">
    <property type="entry name" value="Cation efflux protein transmembrane domain-like"/>
    <property type="match status" value="1"/>
</dbReference>
<name>A0ABR7QRJ1_9FLAO</name>
<evidence type="ECO:0000313" key="13">
    <source>
        <dbReference type="EMBL" id="MBC8769806.1"/>
    </source>
</evidence>
<feature type="transmembrane region" description="Helical" evidence="11">
    <location>
        <begin position="45"/>
        <end position="69"/>
    </location>
</feature>
<keyword evidence="10" id="KW-0968">Cytoplasmic vesicle</keyword>
<evidence type="ECO:0000256" key="10">
    <source>
        <dbReference type="ARBA" id="ARBA00023329"/>
    </source>
</evidence>
<keyword evidence="5" id="KW-0967">Endosome</keyword>
<evidence type="ECO:0000256" key="3">
    <source>
        <dbReference type="ARBA" id="ARBA00008731"/>
    </source>
</evidence>
<dbReference type="PANTHER" id="PTHR31937">
    <property type="entry name" value="TRANSMEMBRANE PROTEIN 163"/>
    <property type="match status" value="1"/>
</dbReference>
<evidence type="ECO:0000256" key="2">
    <source>
        <dbReference type="ARBA" id="ARBA00004644"/>
    </source>
</evidence>
<proteinExistence type="inferred from homology"/>
<sequence length="215" mass="23992">MENIITTTDNIRLYKIALGFALFTIIYNIAEGLISTYLGFEDESLALFGFGADSFIEVISGIGIAHMIIRIQKRPDSNKDPFERTALRITGFAFYGLVVALVFTSLYNIWSGHKPITTFWGVVISIVSIAIMWMLVLGKRNVGKKLDSEPILSDANCTMVCVYMSIILLISSGIYELWNIPYIDSVGTLGLSYFAFKEGKECFEKANSDKYCGCH</sequence>
<keyword evidence="4 11" id="KW-0812">Transmembrane</keyword>
<evidence type="ECO:0000259" key="12">
    <source>
        <dbReference type="Pfam" id="PF01545"/>
    </source>
</evidence>
<feature type="transmembrane region" description="Helical" evidence="11">
    <location>
        <begin position="12"/>
        <end position="30"/>
    </location>
</feature>
<dbReference type="RefSeq" id="WP_187587005.1">
    <property type="nucleotide sequence ID" value="NZ_JACLHY010000022.1"/>
</dbReference>
<evidence type="ECO:0000256" key="7">
    <source>
        <dbReference type="ARBA" id="ARBA00022989"/>
    </source>
</evidence>
<dbReference type="Proteomes" id="UP000618952">
    <property type="component" value="Unassembled WGS sequence"/>
</dbReference>
<evidence type="ECO:0000256" key="4">
    <source>
        <dbReference type="ARBA" id="ARBA00022692"/>
    </source>
</evidence>
<feature type="transmembrane region" description="Helical" evidence="11">
    <location>
        <begin position="116"/>
        <end position="136"/>
    </location>
</feature>
<keyword evidence="9 11" id="KW-0472">Membrane</keyword>
<dbReference type="InterPro" id="IPR058533">
    <property type="entry name" value="Cation_efflux_TM"/>
</dbReference>
<dbReference type="PANTHER" id="PTHR31937:SF2">
    <property type="entry name" value="TRANSMEMBRANE PROTEIN 163"/>
    <property type="match status" value="1"/>
</dbReference>